<proteinExistence type="predicted"/>
<name>A0A6M4PRE4_9ACTN</name>
<protein>
    <submittedName>
        <fullName evidence="1">Uncharacterized protein</fullName>
    </submittedName>
</protein>
<sequence>MSEIIPAAPGWYVRTPDDPTLEPVLAWQTAVQHTRDGSDTGVLLPYIPNSAGRAPSLIPAESFERSQWEVVYLPETDKPLPKPPADINPGLPATVPCPVCKADVVYVRCLDRYVHEDGSDNRKCWLAVSRGEVRTW</sequence>
<keyword evidence="2" id="KW-1185">Reference proteome</keyword>
<dbReference type="EMBL" id="CP053189">
    <property type="protein sequence ID" value="QJS13219.1"/>
    <property type="molecule type" value="Genomic_DNA"/>
</dbReference>
<dbReference type="KEGG" id="sarg:HKX69_30035"/>
<dbReference type="RefSeq" id="WP_171158557.1">
    <property type="nucleotide sequence ID" value="NZ_CP053189.1"/>
</dbReference>
<evidence type="ECO:0000313" key="2">
    <source>
        <dbReference type="Proteomes" id="UP000502641"/>
    </source>
</evidence>
<dbReference type="Proteomes" id="UP000502641">
    <property type="component" value="Chromosome"/>
</dbReference>
<gene>
    <name evidence="1" type="ORF">HKX69_30035</name>
</gene>
<dbReference type="AlphaFoldDB" id="A0A6M4PRE4"/>
<accession>A0A6M4PRE4</accession>
<organism evidence="1 2">
    <name type="scientific">Streptomyces argyrophylli</name>
    <dbReference type="NCBI Taxonomy" id="2726118"/>
    <lineage>
        <taxon>Bacteria</taxon>
        <taxon>Bacillati</taxon>
        <taxon>Actinomycetota</taxon>
        <taxon>Actinomycetes</taxon>
        <taxon>Kitasatosporales</taxon>
        <taxon>Streptomycetaceae</taxon>
        <taxon>Streptomyces</taxon>
    </lineage>
</organism>
<evidence type="ECO:0000313" key="1">
    <source>
        <dbReference type="EMBL" id="QJS13219.1"/>
    </source>
</evidence>
<reference evidence="1 2" key="1">
    <citation type="submission" date="2020-05" db="EMBL/GenBank/DDBJ databases">
        <authorList>
            <person name="Li K."/>
        </authorList>
    </citation>
    <scope>NUCLEOTIDE SEQUENCE [LARGE SCALE GENOMIC DNA]</scope>
    <source>
        <strain evidence="2">jing01</strain>
    </source>
</reference>